<reference evidence="1 2" key="2">
    <citation type="submission" date="2019-09" db="EMBL/GenBank/DDBJ databases">
        <authorList>
            <person name="Jin C."/>
        </authorList>
    </citation>
    <scope>NUCLEOTIDE SEQUENCE [LARGE SCALE GENOMIC DNA]</scope>
    <source>
        <strain evidence="1 2">BN140078</strain>
    </source>
</reference>
<sequence length="440" mass="49759">MKYAIPILLLFACSGCFFKSDENGSADDIIREFLYTDSAGQVLIAHEKVFHATSKESGGGVTSVSGYSSTRVSAYDVHDGHLLARKVLGDEQDEASSLLTISGNKLWYVTRKNKHFALATMDPRTLKDIALPATLLQQAPFLNGRLYQTDGFQLKQYFLYDANRGIVLNDDQGFRYTLDPATLKVEKFNDPGYQPFFIRSPEPTTSTAAYDDKIRLQLIGNPRNYINTSADGKPLEHDLGYLNGRFLTDGNVDRVRSLQTSQLQEIQNQVNLLKKLQDSLKQLKVQQLSVVPDKDISTNRQIAILQVGYRMDDLTRKAALITPYHSATADIDRLLEPTPGNFFVIHASTGARDAQLLLSYLDWTPGQPLKQHWQATLQDFFFDPNNARETNMFKSTFSSGNPEFNFKWADFTKQQLLLTWMLHTACIDLQTGKVIWKIRH</sequence>
<dbReference type="InterPro" id="IPR048161">
    <property type="entry name" value="PA2928-like"/>
</dbReference>
<dbReference type="EMBL" id="VUOC01000004">
    <property type="protein sequence ID" value="KAA2239170.1"/>
    <property type="molecule type" value="Genomic_DNA"/>
</dbReference>
<dbReference type="NCBIfam" id="NF041516">
    <property type="entry name" value="PA2928_fam"/>
    <property type="match status" value="1"/>
</dbReference>
<dbReference type="SUPFAM" id="SSF50998">
    <property type="entry name" value="Quinoprotein alcohol dehydrogenase-like"/>
    <property type="match status" value="1"/>
</dbReference>
<dbReference type="AlphaFoldDB" id="A0A5B2VKP4"/>
<evidence type="ECO:0000313" key="1">
    <source>
        <dbReference type="EMBL" id="KAA2239170.1"/>
    </source>
</evidence>
<dbReference type="RefSeq" id="WP_149840349.1">
    <property type="nucleotide sequence ID" value="NZ_VUOC01000004.1"/>
</dbReference>
<comment type="caution">
    <text evidence="1">The sequence shown here is derived from an EMBL/GenBank/DDBJ whole genome shotgun (WGS) entry which is preliminary data.</text>
</comment>
<proteinExistence type="predicted"/>
<accession>A0A5B2VKP4</accession>
<gene>
    <name evidence="1" type="ORF">F0L74_23475</name>
</gene>
<protein>
    <submittedName>
        <fullName evidence="1">Uncharacterized protein</fullName>
    </submittedName>
</protein>
<keyword evidence="2" id="KW-1185">Reference proteome</keyword>
<dbReference type="InterPro" id="IPR011047">
    <property type="entry name" value="Quinoprotein_ADH-like_sf"/>
</dbReference>
<evidence type="ECO:0000313" key="2">
    <source>
        <dbReference type="Proteomes" id="UP000324611"/>
    </source>
</evidence>
<name>A0A5B2VKP4_9BACT</name>
<dbReference type="Proteomes" id="UP000324611">
    <property type="component" value="Unassembled WGS sequence"/>
</dbReference>
<reference evidence="1 2" key="1">
    <citation type="submission" date="2019-09" db="EMBL/GenBank/DDBJ databases">
        <title>Chitinophaga ginsengihumi sp. nov., isolated from soil of ginseng rhizosphere.</title>
        <authorList>
            <person name="Lee J."/>
        </authorList>
    </citation>
    <scope>NUCLEOTIDE SEQUENCE [LARGE SCALE GENOMIC DNA]</scope>
    <source>
        <strain evidence="1 2">BN140078</strain>
    </source>
</reference>
<organism evidence="1 2">
    <name type="scientific">Chitinophaga agrisoli</name>
    <dbReference type="NCBI Taxonomy" id="2607653"/>
    <lineage>
        <taxon>Bacteria</taxon>
        <taxon>Pseudomonadati</taxon>
        <taxon>Bacteroidota</taxon>
        <taxon>Chitinophagia</taxon>
        <taxon>Chitinophagales</taxon>
        <taxon>Chitinophagaceae</taxon>
        <taxon>Chitinophaga</taxon>
    </lineage>
</organism>